<dbReference type="Pfam" id="PF01963">
    <property type="entry name" value="TraB_PrgY_gumN"/>
    <property type="match status" value="1"/>
</dbReference>
<evidence type="ECO:0000313" key="13">
    <source>
        <dbReference type="EMBL" id="GAA4066420.1"/>
    </source>
</evidence>
<name>A0ABP7VI79_9FLAO</name>
<keyword evidence="12" id="KW-0325">Glycoprotein</keyword>
<evidence type="ECO:0000256" key="1">
    <source>
        <dbReference type="ARBA" id="ARBA00001936"/>
    </source>
</evidence>
<comment type="subcellular location">
    <subcellularLocation>
        <location evidence="3">Membrane</location>
        <topology evidence="3">Single-pass type I membrane protein</topology>
    </subcellularLocation>
</comment>
<evidence type="ECO:0000256" key="12">
    <source>
        <dbReference type="ARBA" id="ARBA00023180"/>
    </source>
</evidence>
<comment type="caution">
    <text evidence="13">The sequence shown here is derived from an EMBL/GenBank/DDBJ whole genome shotgun (WGS) entry which is preliminary data.</text>
</comment>
<dbReference type="InterPro" id="IPR040230">
    <property type="entry name" value="TIKI1/2-like"/>
</dbReference>
<evidence type="ECO:0000256" key="6">
    <source>
        <dbReference type="ARBA" id="ARBA00022723"/>
    </source>
</evidence>
<sequence length="1241" mass="144886">MSFTSIAQTEKTLLWEISGNGLAKKSYLYGTMHVNEKISYHLSDAFYKHLLEADIVSNESNPESWEVLFDLLTNQENDNSQKLYSRFNLAPLKKEALYPLFSNVNIYNTMTSGNNSEQADFQENTVLDMFIHQTGKKYNKKVTGLEDAQESFLKVMKMQNDMEEPKEEVRMALMKILKNRNFQTVSNDFYREKDIVMLDSIYKLIYSKKSHNILITERNVTMANSIDSIAKTGSLFAAVGAAHLAGKEGVLQLLIKKGYTVKPIIDVLTTIGEKQKKTIEEYFPNPVLNPFTTKDGMLKMPLFKNPRTINEVTACIDLTNGGSVNINRLPLNYFLKKKEDTFNPKALDSLFFENIAGTIIEKKFFETENYKGYDIKNKTKSGNAQRYRYYITPLEIIAVSMTGTGDYVRQYENQLFDKIEIKNLQSSWDSFTPLKGGFSVKIPSYSVIHGNDIDRIDNDITIQSYDKSENAFYFLTEESFNGTAELENTAYEHKQIQAEFYMQNELDDVTHNTSTNESSSKIGEKKIRLKTFIKGNKYFLLGTVNVSDKNTDNYFQSFDFTKNGRIVINKVYNDTINDFKVEIPEKINKKTFLNFEDYEFKTKNSFLSRNKNYTFYADNGRDIDLEYNKFHKYESFENLDSLKNYFFRDYSKDYKSFMDSHGRFQNFEENYEEDYDEDYDYQSNESLIYNFIYKKGFSYSKWFDLVEKNDEKYEFLSKSYNFNKEDNTHVFEAVVSKSNATQAIKYKTFVKGNAYYKMQTLIERDYKNDDAFIEKTFSSLEPTSKDTTSIFEDKFDFFLNDVNSKKDTIRFSAMESIDELKIADKDFDAVTNFIDTFKFKESEKEAPSSLLMRIGALKNPKTIPYLEAKYKDEKIKTNTQIEILKALTRQKSKAAYQKIIELLEYDLPITDKQYDITSLFSLFNLDLENSKELFPKIFQFYSIKEYNKPTLNLCNSLFDKNLISPKKISSFKKMVLTNAKLEYKRVVSWKEKNIKPEEEMDLADDISYETAVDTTVAVAIDGDEEDYNSEETSAPVDDLINYIDLLYNFQSDKDTDALFQKIKGLDIPELNVELLRLGVVNDKISKEEILSTLENEKTKFASILLLHYKDKFNLLPTLTDDEIVESAILSFENLKTKDSIEFVEKRIETKNNKEITLYFYKFDKTSSYRKIKNTYIYTIAFLSEKGKINPLAYKIYDKKKLEDDDDITKRINAITNKALNEEHRRATFEKNIDRMNFNMYD</sequence>
<dbReference type="Proteomes" id="UP001500367">
    <property type="component" value="Unassembled WGS sequence"/>
</dbReference>
<proteinExistence type="predicted"/>
<evidence type="ECO:0008006" key="15">
    <source>
        <dbReference type="Google" id="ProtNLM"/>
    </source>
</evidence>
<gene>
    <name evidence="13" type="ORF">GCM10022389_08980</name>
</gene>
<keyword evidence="10" id="KW-0482">Metalloprotease</keyword>
<dbReference type="PANTHER" id="PTHR31120">
    <property type="entry name" value="METALLOPROTEASE TIKI"/>
    <property type="match status" value="1"/>
</dbReference>
<evidence type="ECO:0000313" key="14">
    <source>
        <dbReference type="Proteomes" id="UP001500367"/>
    </source>
</evidence>
<accession>A0ABP7VI79</accession>
<evidence type="ECO:0000256" key="7">
    <source>
        <dbReference type="ARBA" id="ARBA00022729"/>
    </source>
</evidence>
<dbReference type="EMBL" id="BAABCT010000002">
    <property type="protein sequence ID" value="GAA4066420.1"/>
    <property type="molecule type" value="Genomic_DNA"/>
</dbReference>
<dbReference type="PANTHER" id="PTHR31120:SF6">
    <property type="entry name" value="METALLOPROTEASE TIKI HOMOLOG"/>
    <property type="match status" value="1"/>
</dbReference>
<comment type="cofactor">
    <cofactor evidence="1">
        <name>Mn(2+)</name>
        <dbReference type="ChEBI" id="CHEBI:29035"/>
    </cofactor>
</comment>
<keyword evidence="5" id="KW-0812">Transmembrane</keyword>
<organism evidence="13 14">
    <name type="scientific">Flavobacterium cheonanense</name>
    <dbReference type="NCBI Taxonomy" id="706183"/>
    <lineage>
        <taxon>Bacteria</taxon>
        <taxon>Pseudomonadati</taxon>
        <taxon>Bacteroidota</taxon>
        <taxon>Flavobacteriia</taxon>
        <taxon>Flavobacteriales</taxon>
        <taxon>Flavobacteriaceae</taxon>
        <taxon>Flavobacterium</taxon>
    </lineage>
</organism>
<keyword evidence="6" id="KW-0479">Metal-binding</keyword>
<keyword evidence="4" id="KW-0645">Protease</keyword>
<evidence type="ECO:0000256" key="5">
    <source>
        <dbReference type="ARBA" id="ARBA00022692"/>
    </source>
</evidence>
<evidence type="ECO:0000256" key="2">
    <source>
        <dbReference type="ARBA" id="ARBA00001941"/>
    </source>
</evidence>
<keyword evidence="8" id="KW-0378">Hydrolase</keyword>
<keyword evidence="9" id="KW-1133">Transmembrane helix</keyword>
<keyword evidence="7" id="KW-0732">Signal</keyword>
<evidence type="ECO:0000256" key="10">
    <source>
        <dbReference type="ARBA" id="ARBA00023049"/>
    </source>
</evidence>
<evidence type="ECO:0000256" key="4">
    <source>
        <dbReference type="ARBA" id="ARBA00022670"/>
    </source>
</evidence>
<evidence type="ECO:0000256" key="11">
    <source>
        <dbReference type="ARBA" id="ARBA00023136"/>
    </source>
</evidence>
<comment type="cofactor">
    <cofactor evidence="2">
        <name>Co(2+)</name>
        <dbReference type="ChEBI" id="CHEBI:48828"/>
    </cofactor>
</comment>
<evidence type="ECO:0000256" key="8">
    <source>
        <dbReference type="ARBA" id="ARBA00022801"/>
    </source>
</evidence>
<keyword evidence="14" id="KW-1185">Reference proteome</keyword>
<protein>
    <recommendedName>
        <fullName evidence="15">TraB/GumN family protein</fullName>
    </recommendedName>
</protein>
<dbReference type="CDD" id="cd14789">
    <property type="entry name" value="Tiki"/>
    <property type="match status" value="1"/>
</dbReference>
<reference evidence="14" key="1">
    <citation type="journal article" date="2019" name="Int. J. Syst. Evol. Microbiol.">
        <title>The Global Catalogue of Microorganisms (GCM) 10K type strain sequencing project: providing services to taxonomists for standard genome sequencing and annotation.</title>
        <authorList>
            <consortium name="The Broad Institute Genomics Platform"/>
            <consortium name="The Broad Institute Genome Sequencing Center for Infectious Disease"/>
            <person name="Wu L."/>
            <person name="Ma J."/>
        </authorList>
    </citation>
    <scope>NUCLEOTIDE SEQUENCE [LARGE SCALE GENOMIC DNA]</scope>
    <source>
        <strain evidence="14">JCM 17069</strain>
    </source>
</reference>
<evidence type="ECO:0000256" key="9">
    <source>
        <dbReference type="ARBA" id="ARBA00022989"/>
    </source>
</evidence>
<evidence type="ECO:0000256" key="3">
    <source>
        <dbReference type="ARBA" id="ARBA00004479"/>
    </source>
</evidence>
<dbReference type="InterPro" id="IPR002816">
    <property type="entry name" value="TraB/PrgY/GumN_fam"/>
</dbReference>
<keyword evidence="11" id="KW-0472">Membrane</keyword>